<keyword evidence="1" id="KW-0812">Transmembrane</keyword>
<keyword evidence="1" id="KW-0472">Membrane</keyword>
<organism evidence="3">
    <name type="scientific">Granulicella tundricola (strain ATCC BAA-1859 / DSM 23138 / MP5ACTX9)</name>
    <dbReference type="NCBI Taxonomy" id="1198114"/>
    <lineage>
        <taxon>Bacteria</taxon>
        <taxon>Pseudomonadati</taxon>
        <taxon>Acidobacteriota</taxon>
        <taxon>Terriglobia</taxon>
        <taxon>Terriglobales</taxon>
        <taxon>Acidobacteriaceae</taxon>
        <taxon>Granulicella</taxon>
    </lineage>
</organism>
<dbReference type="KEGG" id="acm:AciX9_3857"/>
<evidence type="ECO:0000313" key="3">
    <source>
        <dbReference type="Proteomes" id="UP000000343"/>
    </source>
</evidence>
<evidence type="ECO:0000256" key="1">
    <source>
        <dbReference type="SAM" id="Phobius"/>
    </source>
</evidence>
<keyword evidence="2" id="KW-0614">Plasmid</keyword>
<dbReference type="AlphaFoldDB" id="E8X731"/>
<keyword evidence="1" id="KW-1133">Transmembrane helix</keyword>
<proteinExistence type="predicted"/>
<feature type="transmembrane region" description="Helical" evidence="1">
    <location>
        <begin position="7"/>
        <end position="27"/>
    </location>
</feature>
<reference evidence="3" key="1">
    <citation type="submission" date="2011-01" db="EMBL/GenBank/DDBJ databases">
        <title>Complete sequence of plasmid2 of Acidobacterium sp. MP5ACTX9.</title>
        <authorList>
            <consortium name="US DOE Joint Genome Institute"/>
            <person name="Lucas S."/>
            <person name="Copeland A."/>
            <person name="Lapidus A."/>
            <person name="Cheng J.-F."/>
            <person name="Goodwin L."/>
            <person name="Pitluck S."/>
            <person name="Teshima H."/>
            <person name="Detter J.C."/>
            <person name="Han C."/>
            <person name="Tapia R."/>
            <person name="Land M."/>
            <person name="Hauser L."/>
            <person name="Kyrpides N."/>
            <person name="Ivanova N."/>
            <person name="Ovchinnikova G."/>
            <person name="Pagani I."/>
            <person name="Rawat S.R."/>
            <person name="Mannisto M."/>
            <person name="Haggblom M.M."/>
            <person name="Woyke T."/>
        </authorList>
    </citation>
    <scope>NUCLEOTIDE SEQUENCE [LARGE SCALE GENOMIC DNA]</scope>
    <source>
        <strain evidence="3">MP5ACTX9</strain>
        <plasmid evidence="3">Plasmid pACIX902</plasmid>
    </source>
</reference>
<feature type="transmembrane region" description="Helical" evidence="1">
    <location>
        <begin position="119"/>
        <end position="143"/>
    </location>
</feature>
<keyword evidence="3" id="KW-1185">Reference proteome</keyword>
<sequence>MSSARLDAWLFSFYTILLIVLPTGNFFGLNVKMVAFVPLFFVMLFRAIGKRTNPYWMLSCLVGVPLYFCYWVFPGQTGQYDLSLAFAQYRNLLITLAGCWFALVYISEDRTRSLSFIRLVLWVVAAMSVLKVLVTVYCLMRGIPVSTIMNGIGNFFGIKLMSFELDEADPDAVGSRIMFTSDLLLAPCCFAAIAMRRRLGFGRLTMFTLLLLYVVSVIFGFSRFHWAFCGLAIVLGFAVAKGEKWILLLLVAAVVLSALFIPAISGILALRFASNLVSDSDAPRHVQIAALSRFFWNAPLLGHGWGTYARDCIRSTDFPYSYEVELLALLGQIGIVGVLSLFLLAGRYFKSLFQWRKNNVIFRMAMLALLTTFIVGGTTNPMLLTSISSVSYALFLMLGDLSTEPALQLSSKS</sequence>
<dbReference type="Proteomes" id="UP000000343">
    <property type="component" value="Plasmid pACIX902"/>
</dbReference>
<feature type="transmembrane region" description="Helical" evidence="1">
    <location>
        <begin position="201"/>
        <end position="218"/>
    </location>
</feature>
<name>E8X731_GRATM</name>
<dbReference type="EMBL" id="CP002482">
    <property type="protein sequence ID" value="ADW71140.1"/>
    <property type="molecule type" value="Genomic_DNA"/>
</dbReference>
<evidence type="ECO:0008006" key="4">
    <source>
        <dbReference type="Google" id="ProtNLM"/>
    </source>
</evidence>
<evidence type="ECO:0000313" key="2">
    <source>
        <dbReference type="EMBL" id="ADW71140.1"/>
    </source>
</evidence>
<feature type="transmembrane region" description="Helical" evidence="1">
    <location>
        <begin position="55"/>
        <end position="73"/>
    </location>
</feature>
<accession>E8X731</accession>
<geneLocation type="plasmid" evidence="2 3">
    <name>pACIX902</name>
</geneLocation>
<feature type="transmembrane region" description="Helical" evidence="1">
    <location>
        <begin position="326"/>
        <end position="348"/>
    </location>
</feature>
<feature type="transmembrane region" description="Helical" evidence="1">
    <location>
        <begin position="247"/>
        <end position="270"/>
    </location>
</feature>
<feature type="transmembrane region" description="Helical" evidence="1">
    <location>
        <begin position="85"/>
        <end position="107"/>
    </location>
</feature>
<feature type="transmembrane region" description="Helical" evidence="1">
    <location>
        <begin position="224"/>
        <end position="240"/>
    </location>
</feature>
<dbReference type="HOGENOM" id="CLU_665264_0_0_0"/>
<feature type="transmembrane region" description="Helical" evidence="1">
    <location>
        <begin position="173"/>
        <end position="194"/>
    </location>
</feature>
<gene>
    <name evidence="2" type="ordered locus">AciX9_3857</name>
</gene>
<feature type="transmembrane region" description="Helical" evidence="1">
    <location>
        <begin position="360"/>
        <end position="377"/>
    </location>
</feature>
<protein>
    <recommendedName>
        <fullName evidence="4">O-antigen polymerase</fullName>
    </recommendedName>
</protein>